<dbReference type="Pfam" id="PF00005">
    <property type="entry name" value="ABC_tran"/>
    <property type="match status" value="2"/>
</dbReference>
<evidence type="ECO:0000256" key="2">
    <source>
        <dbReference type="ARBA" id="ARBA00022448"/>
    </source>
</evidence>
<organism evidence="6 7">
    <name type="scientific">Magnetovibrio blakemorei</name>
    <dbReference type="NCBI Taxonomy" id="28181"/>
    <lineage>
        <taxon>Bacteria</taxon>
        <taxon>Pseudomonadati</taxon>
        <taxon>Pseudomonadota</taxon>
        <taxon>Alphaproteobacteria</taxon>
        <taxon>Rhodospirillales</taxon>
        <taxon>Magnetovibrionaceae</taxon>
        <taxon>Magnetovibrio</taxon>
    </lineage>
</organism>
<comment type="subcellular location">
    <subcellularLocation>
        <location evidence="1">Cell inner membrane</location>
        <topology evidence="1">Peripheral membrane protein</topology>
    </subcellularLocation>
</comment>
<keyword evidence="2" id="KW-0813">Transport</keyword>
<dbReference type="InterPro" id="IPR003439">
    <property type="entry name" value="ABC_transporter-like_ATP-bd"/>
</dbReference>
<evidence type="ECO:0000256" key="4">
    <source>
        <dbReference type="ARBA" id="ARBA00022840"/>
    </source>
</evidence>
<evidence type="ECO:0000313" key="6">
    <source>
        <dbReference type="EMBL" id="OEJ69282.1"/>
    </source>
</evidence>
<dbReference type="GO" id="GO:0005886">
    <property type="term" value="C:plasma membrane"/>
    <property type="evidence" value="ECO:0007669"/>
    <property type="project" value="UniProtKB-SubCell"/>
</dbReference>
<dbReference type="InterPro" id="IPR050319">
    <property type="entry name" value="ABC_transp_ATP-bind"/>
</dbReference>
<evidence type="ECO:0000256" key="3">
    <source>
        <dbReference type="ARBA" id="ARBA00022741"/>
    </source>
</evidence>
<accession>A0A1E5QB70</accession>
<evidence type="ECO:0000313" key="7">
    <source>
        <dbReference type="Proteomes" id="UP000095347"/>
    </source>
</evidence>
<dbReference type="STRING" id="28181.BEN30_04170"/>
<feature type="domain" description="ABC transporter" evidence="5">
    <location>
        <begin position="286"/>
        <end position="525"/>
    </location>
</feature>
<dbReference type="CDD" id="cd03257">
    <property type="entry name" value="ABC_NikE_OppD_transporters"/>
    <property type="match status" value="2"/>
</dbReference>
<dbReference type="SUPFAM" id="SSF52540">
    <property type="entry name" value="P-loop containing nucleoside triphosphate hydrolases"/>
    <property type="match status" value="2"/>
</dbReference>
<dbReference type="AlphaFoldDB" id="A0A1E5QB70"/>
<name>A0A1E5QB70_9PROT</name>
<gene>
    <name evidence="6" type="ORF">BEN30_04170</name>
</gene>
<dbReference type="GO" id="GO:0015833">
    <property type="term" value="P:peptide transport"/>
    <property type="evidence" value="ECO:0007669"/>
    <property type="project" value="InterPro"/>
</dbReference>
<dbReference type="FunFam" id="3.40.50.300:FF:000016">
    <property type="entry name" value="Oligopeptide ABC transporter ATP-binding component"/>
    <property type="match status" value="2"/>
</dbReference>
<dbReference type="Pfam" id="PF08352">
    <property type="entry name" value="oligo_HPY"/>
    <property type="match status" value="2"/>
</dbReference>
<feature type="domain" description="ABC transporter" evidence="5">
    <location>
        <begin position="5"/>
        <end position="256"/>
    </location>
</feature>
<dbReference type="InterPro" id="IPR013563">
    <property type="entry name" value="Oligopep_ABC_C"/>
</dbReference>
<dbReference type="OrthoDB" id="9802264at2"/>
<dbReference type="SMART" id="SM00382">
    <property type="entry name" value="AAA"/>
    <property type="match status" value="2"/>
</dbReference>
<dbReference type="NCBIfam" id="NF008453">
    <property type="entry name" value="PRK11308.1"/>
    <property type="match status" value="2"/>
</dbReference>
<sequence>MSHLLHVKNLSVTFGSGPSAVEAVRGVSFHIDKGETVALVGESGSGKSVSALSIMQLLPYPLAHHPTGSVLFKGEELMGAPGPVMRALRGEDISMVFQEPLTSLNPLHPIGQQIAEAITIHHSRTPAQVAARVDELMHLVGLEGQIPRLKNLPHEFSGGQQQRIMIAMALANEPDLLIADEPTTAVDVTIQAQLLKLLADLQAKMGLGILFITHDLGIVRRIADRAYVMQNGVLVEHGETKTIFNAPQHPYTQRLLASEPKGRPDPAEADAPEIMAADDLKVWFPIQKGFIRRTIGHVKAVDGVDLAVKRGHTLGIVGESGSGKSTLARALVRLELSSGAIRFKDQAIDRLSAKAVRPLRKQMQIVFQDPFGSLSPRMSVEQIIGEGLAVHGLASTEDERRALVGDVLNEVGLSPQMMDRYPHEFSGGQRQRISIARALVLKPELIVLDEPTSALDVSVQAQIVELLRALQKKHTLTYLFISHDLKVVRALAHDVMVMQRGKVVEHGPAEQIFDNPLKPYTQALMRAAFNIDAEGDGDLTP</sequence>
<proteinExistence type="predicted"/>
<dbReference type="RefSeq" id="WP_069956747.1">
    <property type="nucleotide sequence ID" value="NZ_MCGG01000008.1"/>
</dbReference>
<evidence type="ECO:0000259" key="5">
    <source>
        <dbReference type="PROSITE" id="PS50893"/>
    </source>
</evidence>
<dbReference type="InterPro" id="IPR027417">
    <property type="entry name" value="P-loop_NTPase"/>
</dbReference>
<evidence type="ECO:0000256" key="1">
    <source>
        <dbReference type="ARBA" id="ARBA00004417"/>
    </source>
</evidence>
<dbReference type="PROSITE" id="PS50893">
    <property type="entry name" value="ABC_TRANSPORTER_2"/>
    <property type="match status" value="2"/>
</dbReference>
<reference evidence="7" key="1">
    <citation type="submission" date="2016-07" db="EMBL/GenBank/DDBJ databases">
        <authorList>
            <person name="Florea S."/>
            <person name="Webb J.S."/>
            <person name="Jaromczyk J."/>
            <person name="Schardl C.L."/>
        </authorList>
    </citation>
    <scope>NUCLEOTIDE SEQUENCE [LARGE SCALE GENOMIC DNA]</scope>
    <source>
        <strain evidence="7">MV-1</strain>
    </source>
</reference>
<keyword evidence="4 6" id="KW-0067">ATP-binding</keyword>
<protein>
    <submittedName>
        <fullName evidence="6">Microcin ABC transporter ATP-binding protein</fullName>
    </submittedName>
</protein>
<keyword evidence="3" id="KW-0547">Nucleotide-binding</keyword>
<dbReference type="InterPro" id="IPR003593">
    <property type="entry name" value="AAA+_ATPase"/>
</dbReference>
<dbReference type="GO" id="GO:0055085">
    <property type="term" value="P:transmembrane transport"/>
    <property type="evidence" value="ECO:0007669"/>
    <property type="project" value="UniProtKB-ARBA"/>
</dbReference>
<dbReference type="Gene3D" id="3.40.50.300">
    <property type="entry name" value="P-loop containing nucleotide triphosphate hydrolases"/>
    <property type="match status" value="2"/>
</dbReference>
<dbReference type="GO" id="GO:0005524">
    <property type="term" value="F:ATP binding"/>
    <property type="evidence" value="ECO:0007669"/>
    <property type="project" value="UniProtKB-KW"/>
</dbReference>
<comment type="caution">
    <text evidence="6">The sequence shown here is derived from an EMBL/GenBank/DDBJ whole genome shotgun (WGS) entry which is preliminary data.</text>
</comment>
<dbReference type="Proteomes" id="UP000095347">
    <property type="component" value="Unassembled WGS sequence"/>
</dbReference>
<dbReference type="InterPro" id="IPR017871">
    <property type="entry name" value="ABC_transporter-like_CS"/>
</dbReference>
<dbReference type="PROSITE" id="PS00211">
    <property type="entry name" value="ABC_TRANSPORTER_1"/>
    <property type="match status" value="2"/>
</dbReference>
<dbReference type="NCBIfam" id="NF007739">
    <property type="entry name" value="PRK10419.1"/>
    <property type="match status" value="2"/>
</dbReference>
<dbReference type="EMBL" id="MCGG01000008">
    <property type="protein sequence ID" value="OEJ69282.1"/>
    <property type="molecule type" value="Genomic_DNA"/>
</dbReference>
<keyword evidence="7" id="KW-1185">Reference proteome</keyword>
<dbReference type="PANTHER" id="PTHR43776">
    <property type="entry name" value="TRANSPORT ATP-BINDING PROTEIN"/>
    <property type="match status" value="1"/>
</dbReference>
<dbReference type="GO" id="GO:0016887">
    <property type="term" value="F:ATP hydrolysis activity"/>
    <property type="evidence" value="ECO:0007669"/>
    <property type="project" value="InterPro"/>
</dbReference>